<evidence type="ECO:0000313" key="2">
    <source>
        <dbReference type="EMBL" id="BAZ00476.1"/>
    </source>
</evidence>
<dbReference type="AlphaFoldDB" id="A0A1Z4N437"/>
<dbReference type="RefSeq" id="WP_096579383.1">
    <property type="nucleotide sequence ID" value="NZ_CAWNJS010000001.1"/>
</dbReference>
<reference evidence="2 3" key="1">
    <citation type="submission" date="2017-06" db="EMBL/GenBank/DDBJ databases">
        <title>Genome sequencing of cyanobaciteial culture collection at National Institute for Environmental Studies (NIES).</title>
        <authorList>
            <person name="Hirose Y."/>
            <person name="Shimura Y."/>
            <person name="Fujisawa T."/>
            <person name="Nakamura Y."/>
            <person name="Kawachi M."/>
        </authorList>
    </citation>
    <scope>NUCLEOTIDE SEQUENCE [LARGE SCALE GENOMIC DNA]</scope>
    <source>
        <strain evidence="2 3">NIES-37</strain>
    </source>
</reference>
<feature type="region of interest" description="Disordered" evidence="1">
    <location>
        <begin position="100"/>
        <end position="138"/>
    </location>
</feature>
<dbReference type="Proteomes" id="UP000218785">
    <property type="component" value="Chromosome"/>
</dbReference>
<organism evidence="2 3">
    <name type="scientific">Tolypothrix tenuis PCC 7101</name>
    <dbReference type="NCBI Taxonomy" id="231146"/>
    <lineage>
        <taxon>Bacteria</taxon>
        <taxon>Bacillati</taxon>
        <taxon>Cyanobacteriota</taxon>
        <taxon>Cyanophyceae</taxon>
        <taxon>Nostocales</taxon>
        <taxon>Tolypothrichaceae</taxon>
        <taxon>Tolypothrix</taxon>
    </lineage>
</organism>
<gene>
    <name evidence="2" type="ORF">NIES37_44680</name>
</gene>
<dbReference type="EMBL" id="AP018248">
    <property type="protein sequence ID" value="BAZ00476.1"/>
    <property type="molecule type" value="Genomic_DNA"/>
</dbReference>
<evidence type="ECO:0000313" key="3">
    <source>
        <dbReference type="Proteomes" id="UP000218785"/>
    </source>
</evidence>
<sequence length="138" mass="15504">MSKLSKEEKEIEAAFKQGKITPVKNRKEIARYQSYAQSQSLLVNQSVPKKYSSKNSLTVFLSPNELEQITQEAHMKGVTVEFFAEHIIRSFALMLSFSTPTAQRKPVKKSKKTISSSPQAPVLSKKKSAPSSSQRNRT</sequence>
<evidence type="ECO:0000256" key="1">
    <source>
        <dbReference type="SAM" id="MobiDB-lite"/>
    </source>
</evidence>
<dbReference type="KEGG" id="ttq:NIES37_44680"/>
<protein>
    <submittedName>
        <fullName evidence="2">Uncharacterized protein</fullName>
    </submittedName>
</protein>
<name>A0A1Z4N437_9CYAN</name>
<proteinExistence type="predicted"/>
<feature type="compositionally biased region" description="Polar residues" evidence="1">
    <location>
        <begin position="129"/>
        <end position="138"/>
    </location>
</feature>
<keyword evidence="3" id="KW-1185">Reference proteome</keyword>
<accession>A0A1Z4N437</accession>